<dbReference type="EMBL" id="JBITMB010000003">
    <property type="protein sequence ID" value="MFI7440868.1"/>
    <property type="molecule type" value="Genomic_DNA"/>
</dbReference>
<evidence type="ECO:0000313" key="2">
    <source>
        <dbReference type="EMBL" id="MFI7440868.1"/>
    </source>
</evidence>
<evidence type="ECO:0000313" key="3">
    <source>
        <dbReference type="Proteomes" id="UP001612928"/>
    </source>
</evidence>
<protein>
    <recommendedName>
        <fullName evidence="4">Hemerythrin-like domain-containing protein</fullName>
    </recommendedName>
</protein>
<organism evidence="2 3">
    <name type="scientific">Nonomuraea indica</name>
    <dbReference type="NCBI Taxonomy" id="1581193"/>
    <lineage>
        <taxon>Bacteria</taxon>
        <taxon>Bacillati</taxon>
        <taxon>Actinomycetota</taxon>
        <taxon>Actinomycetes</taxon>
        <taxon>Streptosporangiales</taxon>
        <taxon>Streptosporangiaceae</taxon>
        <taxon>Nonomuraea</taxon>
    </lineage>
</organism>
<sequence length="309" mass="33720">MNDANGTGGASVARRHPGDPYPDLTSARIVHRAWREDLTRLADLATTLASAAPRSDTTPYAMPSGTTPYDTTPHDATPSGTTRSGTAQSDVPPSESTPSGTAQFGATRSADDVMRTADGDAVVSRRRAAAIRDYVTVLCHELIRQGRGEARIVWPLVDASAGGAIDMDPYRDERRRLAPLVENLCTTAADFARTPSAHVAGLAVALREMRDALDEHFGYLEQDIRPMIHNYVTLDAYEAAERRMWRSLGLTRLARVLPWLARVATPEERRHLKRRTGLVGWIILTVLGPVYANLERRVFGDPTPGNVSG</sequence>
<gene>
    <name evidence="2" type="ORF">ACIBP5_13020</name>
</gene>
<comment type="caution">
    <text evidence="2">The sequence shown here is derived from an EMBL/GenBank/DDBJ whole genome shotgun (WGS) entry which is preliminary data.</text>
</comment>
<reference evidence="2 3" key="1">
    <citation type="submission" date="2024-10" db="EMBL/GenBank/DDBJ databases">
        <title>The Natural Products Discovery Center: Release of the First 8490 Sequenced Strains for Exploring Actinobacteria Biosynthetic Diversity.</title>
        <authorList>
            <person name="Kalkreuter E."/>
            <person name="Kautsar S.A."/>
            <person name="Yang D."/>
            <person name="Bader C.D."/>
            <person name="Teijaro C.N."/>
            <person name="Fluegel L."/>
            <person name="Davis C.M."/>
            <person name="Simpson J.R."/>
            <person name="Lauterbach L."/>
            <person name="Steele A.D."/>
            <person name="Gui C."/>
            <person name="Meng S."/>
            <person name="Li G."/>
            <person name="Viehrig K."/>
            <person name="Ye F."/>
            <person name="Su P."/>
            <person name="Kiefer A.F."/>
            <person name="Nichols A."/>
            <person name="Cepeda A.J."/>
            <person name="Yan W."/>
            <person name="Fan B."/>
            <person name="Jiang Y."/>
            <person name="Adhikari A."/>
            <person name="Zheng C.-J."/>
            <person name="Schuster L."/>
            <person name="Cowan T.M."/>
            <person name="Smanski M.J."/>
            <person name="Chevrette M.G."/>
            <person name="De Carvalho L.P.S."/>
            <person name="Shen B."/>
        </authorList>
    </citation>
    <scope>NUCLEOTIDE SEQUENCE [LARGE SCALE GENOMIC DNA]</scope>
    <source>
        <strain evidence="2 3">NPDC049503</strain>
    </source>
</reference>
<feature type="region of interest" description="Disordered" evidence="1">
    <location>
        <begin position="1"/>
        <end position="23"/>
    </location>
</feature>
<keyword evidence="3" id="KW-1185">Reference proteome</keyword>
<accession>A0ABW8A246</accession>
<dbReference type="Proteomes" id="UP001612928">
    <property type="component" value="Unassembled WGS sequence"/>
</dbReference>
<feature type="compositionally biased region" description="Polar residues" evidence="1">
    <location>
        <begin position="78"/>
        <end position="106"/>
    </location>
</feature>
<feature type="region of interest" description="Disordered" evidence="1">
    <location>
        <begin position="54"/>
        <end position="112"/>
    </location>
</feature>
<dbReference type="RefSeq" id="WP_397020657.1">
    <property type="nucleotide sequence ID" value="NZ_JBITMB010000003.1"/>
</dbReference>
<name>A0ABW8A246_9ACTN</name>
<proteinExistence type="predicted"/>
<evidence type="ECO:0000256" key="1">
    <source>
        <dbReference type="SAM" id="MobiDB-lite"/>
    </source>
</evidence>
<dbReference type="Gene3D" id="1.20.120.520">
    <property type="entry name" value="nmb1532 protein domain like"/>
    <property type="match status" value="1"/>
</dbReference>
<evidence type="ECO:0008006" key="4">
    <source>
        <dbReference type="Google" id="ProtNLM"/>
    </source>
</evidence>